<keyword evidence="2" id="KW-1185">Reference proteome</keyword>
<accession>A0A9R0W3R4</accession>
<protein>
    <submittedName>
        <fullName evidence="1">Uncharacterized protein</fullName>
    </submittedName>
</protein>
<sequence length="104" mass="10557">MGEGEVAEEKGGPPDLLDVPGGVLLEVKKEAVMLLGGGLGGEPAPVLGVGDFVAEGDSLEAAIDAEMCTVAPVDAEMSPNHFGIIFRANCATIVIPRGATFHTI</sequence>
<name>A0A9R0W3R4_TRITD</name>
<gene>
    <name evidence="1" type="ORF">TRITD_4Av1G223680</name>
</gene>
<dbReference type="AlphaFoldDB" id="A0A9R0W3R4"/>
<reference evidence="1 2" key="1">
    <citation type="submission" date="2017-09" db="EMBL/GenBank/DDBJ databases">
        <authorList>
            <consortium name="International Durum Wheat Genome Sequencing Consortium (IDWGSC)"/>
            <person name="Milanesi L."/>
        </authorList>
    </citation>
    <scope>NUCLEOTIDE SEQUENCE [LARGE SCALE GENOMIC DNA]</scope>
    <source>
        <strain evidence="2">cv. Svevo</strain>
    </source>
</reference>
<dbReference type="Gramene" id="TRITD4Av1G223680.1">
    <property type="protein sequence ID" value="TRITD4Av1G223680.1"/>
    <property type="gene ID" value="TRITD4Av1G223680"/>
</dbReference>
<proteinExistence type="predicted"/>
<evidence type="ECO:0000313" key="2">
    <source>
        <dbReference type="Proteomes" id="UP000324705"/>
    </source>
</evidence>
<organism evidence="1 2">
    <name type="scientific">Triticum turgidum subsp. durum</name>
    <name type="common">Durum wheat</name>
    <name type="synonym">Triticum durum</name>
    <dbReference type="NCBI Taxonomy" id="4567"/>
    <lineage>
        <taxon>Eukaryota</taxon>
        <taxon>Viridiplantae</taxon>
        <taxon>Streptophyta</taxon>
        <taxon>Embryophyta</taxon>
        <taxon>Tracheophyta</taxon>
        <taxon>Spermatophyta</taxon>
        <taxon>Magnoliopsida</taxon>
        <taxon>Liliopsida</taxon>
        <taxon>Poales</taxon>
        <taxon>Poaceae</taxon>
        <taxon>BOP clade</taxon>
        <taxon>Pooideae</taxon>
        <taxon>Triticodae</taxon>
        <taxon>Triticeae</taxon>
        <taxon>Triticinae</taxon>
        <taxon>Triticum</taxon>
    </lineage>
</organism>
<dbReference type="Proteomes" id="UP000324705">
    <property type="component" value="Chromosome 4A"/>
</dbReference>
<dbReference type="EMBL" id="LT934117">
    <property type="protein sequence ID" value="VAH97573.1"/>
    <property type="molecule type" value="Genomic_DNA"/>
</dbReference>
<evidence type="ECO:0000313" key="1">
    <source>
        <dbReference type="EMBL" id="VAH97573.1"/>
    </source>
</evidence>
<dbReference type="OMA" id="RANCATI"/>